<comment type="caution">
    <text evidence="1">The sequence shown here is derived from an EMBL/GenBank/DDBJ whole genome shotgun (WGS) entry which is preliminary data.</text>
</comment>
<accession>A0AAV9PHU1</accession>
<keyword evidence="2" id="KW-1185">Reference proteome</keyword>
<protein>
    <submittedName>
        <fullName evidence="1">Uncharacterized protein</fullName>
    </submittedName>
</protein>
<dbReference type="Proteomes" id="UP001337655">
    <property type="component" value="Unassembled WGS sequence"/>
</dbReference>
<sequence>MPQSATLSLSESDFLYMQYSCGATIAFDNEGQDISAQDVPAGVHVHGGSGAVGTLWLNTCIGVYFPLDKNRCFLAHINASSQSERPNNAVDEAEGREIREMVCKRLLQESETMHWNIFDSLYASTIVVCAPNKYRKWGDGRVKLVGYYVVKGIRDFLKEHASFLLQESYAALDRAREESGLDCETASVLLDDVQGALCKPDGEARRGVLEQARESAELSIAVKDKSTSLLAQAAFKEKVGAHGFLVRQRAGEGKLLKWVSHGRRFRDWAVDTIPSDVLEEGWTAHEVPRED</sequence>
<proteinExistence type="predicted"/>
<gene>
    <name evidence="1" type="ORF">LTR77_001995</name>
</gene>
<dbReference type="AlphaFoldDB" id="A0AAV9PHU1"/>
<organism evidence="1 2">
    <name type="scientific">Saxophila tyrrhenica</name>
    <dbReference type="NCBI Taxonomy" id="1690608"/>
    <lineage>
        <taxon>Eukaryota</taxon>
        <taxon>Fungi</taxon>
        <taxon>Dikarya</taxon>
        <taxon>Ascomycota</taxon>
        <taxon>Pezizomycotina</taxon>
        <taxon>Dothideomycetes</taxon>
        <taxon>Dothideomycetidae</taxon>
        <taxon>Mycosphaerellales</taxon>
        <taxon>Extremaceae</taxon>
        <taxon>Saxophila</taxon>
    </lineage>
</organism>
<reference evidence="1 2" key="1">
    <citation type="submission" date="2023-08" db="EMBL/GenBank/DDBJ databases">
        <title>Black Yeasts Isolated from many extreme environments.</title>
        <authorList>
            <person name="Coleine C."/>
            <person name="Stajich J.E."/>
            <person name="Selbmann L."/>
        </authorList>
    </citation>
    <scope>NUCLEOTIDE SEQUENCE [LARGE SCALE GENOMIC DNA]</scope>
    <source>
        <strain evidence="1 2">CCFEE 5935</strain>
    </source>
</reference>
<name>A0AAV9PHU1_9PEZI</name>
<dbReference type="GeneID" id="89923342"/>
<evidence type="ECO:0000313" key="1">
    <source>
        <dbReference type="EMBL" id="KAK5173314.1"/>
    </source>
</evidence>
<evidence type="ECO:0000313" key="2">
    <source>
        <dbReference type="Proteomes" id="UP001337655"/>
    </source>
</evidence>
<dbReference type="RefSeq" id="XP_064662009.1">
    <property type="nucleotide sequence ID" value="XM_064799254.1"/>
</dbReference>
<dbReference type="EMBL" id="JAVRRT010000003">
    <property type="protein sequence ID" value="KAK5173314.1"/>
    <property type="molecule type" value="Genomic_DNA"/>
</dbReference>